<dbReference type="AlphaFoldDB" id="A0A0E0ANM7"/>
<accession>A0A0E0ANM7</accession>
<evidence type="ECO:0000313" key="2">
    <source>
        <dbReference type="EnsemblPlants" id="OGLUM07G24730.1"/>
    </source>
</evidence>
<organism evidence="2">
    <name type="scientific">Oryza glumipatula</name>
    <dbReference type="NCBI Taxonomy" id="40148"/>
    <lineage>
        <taxon>Eukaryota</taxon>
        <taxon>Viridiplantae</taxon>
        <taxon>Streptophyta</taxon>
        <taxon>Embryophyta</taxon>
        <taxon>Tracheophyta</taxon>
        <taxon>Spermatophyta</taxon>
        <taxon>Magnoliopsida</taxon>
        <taxon>Liliopsida</taxon>
        <taxon>Poales</taxon>
        <taxon>Poaceae</taxon>
        <taxon>BOP clade</taxon>
        <taxon>Oryzoideae</taxon>
        <taxon>Oryzeae</taxon>
        <taxon>Oryzinae</taxon>
        <taxon>Oryza</taxon>
    </lineage>
</organism>
<dbReference type="Gramene" id="OGLUM07G24730.1">
    <property type="protein sequence ID" value="OGLUM07G24730.1"/>
    <property type="gene ID" value="OGLUM07G24730"/>
</dbReference>
<dbReference type="EnsemblPlants" id="OGLUM07G24730.1">
    <property type="protein sequence ID" value="OGLUM07G24730.1"/>
    <property type="gene ID" value="OGLUM07G24730"/>
</dbReference>
<feature type="region of interest" description="Disordered" evidence="1">
    <location>
        <begin position="62"/>
        <end position="92"/>
    </location>
</feature>
<protein>
    <submittedName>
        <fullName evidence="2">Uncharacterized protein</fullName>
    </submittedName>
</protein>
<reference evidence="2" key="1">
    <citation type="submission" date="2015-04" db="UniProtKB">
        <authorList>
            <consortium name="EnsemblPlants"/>
        </authorList>
    </citation>
    <scope>IDENTIFICATION</scope>
</reference>
<evidence type="ECO:0000313" key="3">
    <source>
        <dbReference type="Proteomes" id="UP000026961"/>
    </source>
</evidence>
<sequence>MKVRVRNQTHLHGMYWNKRRKSQKKRELNDGRRRASTADSGQVRWARQGRIAGEVAESVRSLGGADRAGGQRARHAGLHLGHRRRPRRIPDGAPVAGRFLEERAQKHTPGTKRQWCRLIEYFTQLREKSNKTLKRYNWCRSHPIP</sequence>
<dbReference type="HOGENOM" id="CLU_1789945_0_0_1"/>
<dbReference type="Proteomes" id="UP000026961">
    <property type="component" value="Chromosome 7"/>
</dbReference>
<feature type="region of interest" description="Disordered" evidence="1">
    <location>
        <begin position="1"/>
        <end position="43"/>
    </location>
</feature>
<keyword evidence="3" id="KW-1185">Reference proteome</keyword>
<feature type="compositionally biased region" description="Basic residues" evidence="1">
    <location>
        <begin position="72"/>
        <end position="87"/>
    </location>
</feature>
<evidence type="ECO:0000256" key="1">
    <source>
        <dbReference type="SAM" id="MobiDB-lite"/>
    </source>
</evidence>
<name>A0A0E0ANM7_9ORYZ</name>
<proteinExistence type="predicted"/>
<reference evidence="2" key="2">
    <citation type="submission" date="2018-05" db="EMBL/GenBank/DDBJ databases">
        <title>OgluRS3 (Oryza glumaepatula Reference Sequence Version 3).</title>
        <authorList>
            <person name="Zhang J."/>
            <person name="Kudrna D."/>
            <person name="Lee S."/>
            <person name="Talag J."/>
            <person name="Welchert J."/>
            <person name="Wing R.A."/>
        </authorList>
    </citation>
    <scope>NUCLEOTIDE SEQUENCE [LARGE SCALE GENOMIC DNA]</scope>
</reference>